<evidence type="ECO:0000259" key="1">
    <source>
        <dbReference type="PROSITE" id="PS50830"/>
    </source>
</evidence>
<dbReference type="AlphaFoldDB" id="A0A3B0X9P7"/>
<name>A0A3B0X9P7_9ZZZZ</name>
<sequence length="112" mass="13253">MENLYHYKGFVTKVYDGDTITVDVDLGFNVLLKKEKFRLFRINTPEVRGDEKEKGYISRDWLRERVLNKEIILVTNKDKKGKYGRWLADVWIDGVCVNDELVENGLAEYKDY</sequence>
<dbReference type="EMBL" id="UOFH01000302">
    <property type="protein sequence ID" value="VAW64978.1"/>
    <property type="molecule type" value="Genomic_DNA"/>
</dbReference>
<feature type="domain" description="TNase-like" evidence="1">
    <location>
        <begin position="5"/>
        <end position="112"/>
    </location>
</feature>
<reference evidence="2" key="1">
    <citation type="submission" date="2018-06" db="EMBL/GenBank/DDBJ databases">
        <authorList>
            <person name="Zhirakovskaya E."/>
        </authorList>
    </citation>
    <scope>NUCLEOTIDE SEQUENCE</scope>
</reference>
<dbReference type="Gene3D" id="2.40.50.90">
    <property type="match status" value="1"/>
</dbReference>
<evidence type="ECO:0000313" key="2">
    <source>
        <dbReference type="EMBL" id="VAW64978.1"/>
    </source>
</evidence>
<proteinExistence type="predicted"/>
<dbReference type="InterPro" id="IPR016071">
    <property type="entry name" value="Staphylococal_nuclease_OB-fold"/>
</dbReference>
<gene>
    <name evidence="2" type="ORF">MNBD_GAMMA08-2006</name>
</gene>
<protein>
    <recommendedName>
        <fullName evidence="1">TNase-like domain-containing protein</fullName>
    </recommendedName>
</protein>
<dbReference type="PROSITE" id="PS50830">
    <property type="entry name" value="TNASE_3"/>
    <property type="match status" value="1"/>
</dbReference>
<dbReference type="SUPFAM" id="SSF50199">
    <property type="entry name" value="Staphylococcal nuclease"/>
    <property type="match status" value="1"/>
</dbReference>
<accession>A0A3B0X9P7</accession>
<dbReference type="SMART" id="SM00318">
    <property type="entry name" value="SNc"/>
    <property type="match status" value="1"/>
</dbReference>
<dbReference type="Pfam" id="PF00565">
    <property type="entry name" value="SNase"/>
    <property type="match status" value="1"/>
</dbReference>
<organism evidence="2">
    <name type="scientific">hydrothermal vent metagenome</name>
    <dbReference type="NCBI Taxonomy" id="652676"/>
    <lineage>
        <taxon>unclassified sequences</taxon>
        <taxon>metagenomes</taxon>
        <taxon>ecological metagenomes</taxon>
    </lineage>
</organism>
<dbReference type="InterPro" id="IPR035437">
    <property type="entry name" value="SNase_OB-fold_sf"/>
</dbReference>